<dbReference type="AlphaFoldDB" id="A0A1H1JQA0"/>
<organism evidence="2 3">
    <name type="scientific">Paraburkholderia fungorum</name>
    <dbReference type="NCBI Taxonomy" id="134537"/>
    <lineage>
        <taxon>Bacteria</taxon>
        <taxon>Pseudomonadati</taxon>
        <taxon>Pseudomonadota</taxon>
        <taxon>Betaproteobacteria</taxon>
        <taxon>Burkholderiales</taxon>
        <taxon>Burkholderiaceae</taxon>
        <taxon>Paraburkholderia</taxon>
    </lineage>
</organism>
<dbReference type="InterPro" id="IPR050312">
    <property type="entry name" value="IolE/XylAMocC-like"/>
</dbReference>
<keyword evidence="3" id="KW-1185">Reference proteome</keyword>
<dbReference type="EMBL" id="FNKP01000003">
    <property type="protein sequence ID" value="SDR51795.1"/>
    <property type="molecule type" value="Genomic_DNA"/>
</dbReference>
<feature type="domain" description="Xylose isomerase-like TIM barrel" evidence="1">
    <location>
        <begin position="21"/>
        <end position="270"/>
    </location>
</feature>
<dbReference type="SUPFAM" id="SSF51658">
    <property type="entry name" value="Xylose isomerase-like"/>
    <property type="match status" value="1"/>
</dbReference>
<name>A0A1H1JQA0_9BURK</name>
<dbReference type="Proteomes" id="UP000183487">
    <property type="component" value="Unassembled WGS sequence"/>
</dbReference>
<evidence type="ECO:0000313" key="3">
    <source>
        <dbReference type="Proteomes" id="UP000183487"/>
    </source>
</evidence>
<evidence type="ECO:0000313" key="2">
    <source>
        <dbReference type="EMBL" id="SDR51795.1"/>
    </source>
</evidence>
<dbReference type="Pfam" id="PF01261">
    <property type="entry name" value="AP_endonuc_2"/>
    <property type="match status" value="1"/>
</dbReference>
<dbReference type="InterPro" id="IPR013022">
    <property type="entry name" value="Xyl_isomerase-like_TIM-brl"/>
</dbReference>
<protein>
    <submittedName>
        <fullName evidence="2">Sugar phosphate isomerase/epimerase</fullName>
    </submittedName>
</protein>
<dbReference type="PANTHER" id="PTHR12110:SF21">
    <property type="entry name" value="XYLOSE ISOMERASE-LIKE TIM BARREL DOMAIN-CONTAINING PROTEIN"/>
    <property type="match status" value="1"/>
</dbReference>
<reference evidence="3" key="1">
    <citation type="submission" date="2016-10" db="EMBL/GenBank/DDBJ databases">
        <authorList>
            <person name="Varghese N."/>
        </authorList>
    </citation>
    <scope>NUCLEOTIDE SEQUENCE [LARGE SCALE GENOMIC DNA]</scope>
    <source>
        <strain evidence="3">GAS106B</strain>
    </source>
</reference>
<keyword evidence="2" id="KW-0413">Isomerase</keyword>
<sequence>MYAAFHTVGLPKRTLAEVVGAVKRAGYAGIELNAETLPWADAHITPDTSPQERAGVLKAIRAADLKVAAVGAHIPMLHPDAQRRRDAIDFVKGCSQLAVEMETRYIHILSGPLATSTSEDTGWRWFADAVAEVVEHASSLDVDVGIEAIAGHLFHRADDYAQLVADLPGVPFKVNFDPSQIAVQGANPLEIVNRFGDRIAHVHMKDGAGHFPDFSFPPLGNGGIDFEALVAALREIGYDGALSVEYEAQVYGFELSEQQILDESRAFLARLDV</sequence>
<proteinExistence type="predicted"/>
<dbReference type="GO" id="GO:0016853">
    <property type="term" value="F:isomerase activity"/>
    <property type="evidence" value="ECO:0007669"/>
    <property type="project" value="UniProtKB-KW"/>
</dbReference>
<accession>A0A1H1JQA0</accession>
<gene>
    <name evidence="2" type="ORF">SAMN05443245_7024</name>
</gene>
<dbReference type="RefSeq" id="WP_074772487.1">
    <property type="nucleotide sequence ID" value="NZ_FNKP01000003.1"/>
</dbReference>
<dbReference type="Gene3D" id="3.20.20.150">
    <property type="entry name" value="Divalent-metal-dependent TIM barrel enzymes"/>
    <property type="match status" value="1"/>
</dbReference>
<dbReference type="PANTHER" id="PTHR12110">
    <property type="entry name" value="HYDROXYPYRUVATE ISOMERASE"/>
    <property type="match status" value="1"/>
</dbReference>
<dbReference type="InterPro" id="IPR036237">
    <property type="entry name" value="Xyl_isomerase-like_sf"/>
</dbReference>
<evidence type="ECO:0000259" key="1">
    <source>
        <dbReference type="Pfam" id="PF01261"/>
    </source>
</evidence>